<evidence type="ECO:0000313" key="2">
    <source>
        <dbReference type="Proteomes" id="UP000719766"/>
    </source>
</evidence>
<dbReference type="OrthoDB" id="10539771at2759"/>
<organism evidence="1 2">
    <name type="scientific">Suillus plorans</name>
    <dbReference type="NCBI Taxonomy" id="116603"/>
    <lineage>
        <taxon>Eukaryota</taxon>
        <taxon>Fungi</taxon>
        <taxon>Dikarya</taxon>
        <taxon>Basidiomycota</taxon>
        <taxon>Agaricomycotina</taxon>
        <taxon>Agaricomycetes</taxon>
        <taxon>Agaricomycetidae</taxon>
        <taxon>Boletales</taxon>
        <taxon>Suillineae</taxon>
        <taxon>Suillaceae</taxon>
        <taxon>Suillus</taxon>
    </lineage>
</organism>
<gene>
    <name evidence="1" type="ORF">HD556DRAFT_367769</name>
</gene>
<dbReference type="AlphaFoldDB" id="A0A9P7DJ09"/>
<evidence type="ECO:0000313" key="1">
    <source>
        <dbReference type="EMBL" id="KAG1795676.1"/>
    </source>
</evidence>
<dbReference type="Proteomes" id="UP000719766">
    <property type="component" value="Unassembled WGS sequence"/>
</dbReference>
<dbReference type="RefSeq" id="XP_041161430.1">
    <property type="nucleotide sequence ID" value="XM_041310394.1"/>
</dbReference>
<dbReference type="EMBL" id="JABBWE010000021">
    <property type="protein sequence ID" value="KAG1795676.1"/>
    <property type="molecule type" value="Genomic_DNA"/>
</dbReference>
<keyword evidence="2" id="KW-1185">Reference proteome</keyword>
<name>A0A9P7DJ09_9AGAM</name>
<reference evidence="1" key="1">
    <citation type="journal article" date="2020" name="New Phytol.">
        <title>Comparative genomics reveals dynamic genome evolution in host specialist ectomycorrhizal fungi.</title>
        <authorList>
            <person name="Lofgren L.A."/>
            <person name="Nguyen N.H."/>
            <person name="Vilgalys R."/>
            <person name="Ruytinx J."/>
            <person name="Liao H.L."/>
            <person name="Branco S."/>
            <person name="Kuo A."/>
            <person name="LaButti K."/>
            <person name="Lipzen A."/>
            <person name="Andreopoulos W."/>
            <person name="Pangilinan J."/>
            <person name="Riley R."/>
            <person name="Hundley H."/>
            <person name="Na H."/>
            <person name="Barry K."/>
            <person name="Grigoriev I.V."/>
            <person name="Stajich J.E."/>
            <person name="Kennedy P.G."/>
        </authorList>
    </citation>
    <scope>NUCLEOTIDE SEQUENCE</scope>
    <source>
        <strain evidence="1">S12</strain>
    </source>
</reference>
<protein>
    <submittedName>
        <fullName evidence="1">Uncharacterized protein</fullName>
    </submittedName>
</protein>
<comment type="caution">
    <text evidence="1">The sequence shown here is derived from an EMBL/GenBank/DDBJ whole genome shotgun (WGS) entry which is preliminary data.</text>
</comment>
<sequence>MLLFLDLIVPLTFVLLSTHERGAEPPMRVLSFLYGDQRLRSLNPCCALLMFLARIQLWSNSMIPPPSYTQNTASIVTPETETETERLLGQLHMQNSREGITLFNLSRAHSTSAQRHP</sequence>
<proteinExistence type="predicted"/>
<accession>A0A9P7DJ09</accession>
<dbReference type="GeneID" id="64604158"/>